<sequence>MSDTGVWSAVHAVDWAAVPGPAGWYEPEEAASGLRKLAVATTLVQVTAAVGRLENGGLCHGHSAAVFPAAAVAAPVLLEIVGHAGPRAKAAALELLESGLRYDPHAGYARIDTAEVARVPVCCAIAEHIRERRDLLTGCGQAGRRLLAEAGAHWRFQVGELFSEANDVMAFGTAGGIVPRDHFPAEVHVADRITASADAIAEYPLDVDTREGVLRLIGMGLDRIRTGAVLYSAECGARVH</sequence>
<keyword evidence="2" id="KW-1185">Reference proteome</keyword>
<organism evidence="1 2">
    <name type="scientific">Actinomadura rugatobispora</name>
    <dbReference type="NCBI Taxonomy" id="1994"/>
    <lineage>
        <taxon>Bacteria</taxon>
        <taxon>Bacillati</taxon>
        <taxon>Actinomycetota</taxon>
        <taxon>Actinomycetes</taxon>
        <taxon>Streptosporangiales</taxon>
        <taxon>Thermomonosporaceae</taxon>
        <taxon>Actinomadura</taxon>
    </lineage>
</organism>
<name>A0ABW0ZUP5_9ACTN</name>
<comment type="caution">
    <text evidence="1">The sequence shown here is derived from an EMBL/GenBank/DDBJ whole genome shotgun (WGS) entry which is preliminary data.</text>
</comment>
<protein>
    <submittedName>
        <fullName evidence="1">Uncharacterized protein</fullName>
    </submittedName>
</protein>
<dbReference type="RefSeq" id="WP_378281224.1">
    <property type="nucleotide sequence ID" value="NZ_JBHSON010000009.1"/>
</dbReference>
<reference evidence="2" key="1">
    <citation type="journal article" date="2019" name="Int. J. Syst. Evol. Microbiol.">
        <title>The Global Catalogue of Microorganisms (GCM) 10K type strain sequencing project: providing services to taxonomists for standard genome sequencing and annotation.</title>
        <authorList>
            <consortium name="The Broad Institute Genomics Platform"/>
            <consortium name="The Broad Institute Genome Sequencing Center for Infectious Disease"/>
            <person name="Wu L."/>
            <person name="Ma J."/>
        </authorList>
    </citation>
    <scope>NUCLEOTIDE SEQUENCE [LARGE SCALE GENOMIC DNA]</scope>
    <source>
        <strain evidence="2">KCTC 42087</strain>
    </source>
</reference>
<evidence type="ECO:0000313" key="1">
    <source>
        <dbReference type="EMBL" id="MFC5745599.1"/>
    </source>
</evidence>
<dbReference type="Proteomes" id="UP001596074">
    <property type="component" value="Unassembled WGS sequence"/>
</dbReference>
<evidence type="ECO:0000313" key="2">
    <source>
        <dbReference type="Proteomes" id="UP001596074"/>
    </source>
</evidence>
<gene>
    <name evidence="1" type="ORF">ACFPZN_08275</name>
</gene>
<dbReference type="EMBL" id="JBHSON010000009">
    <property type="protein sequence ID" value="MFC5745599.1"/>
    <property type="molecule type" value="Genomic_DNA"/>
</dbReference>
<proteinExistence type="predicted"/>
<accession>A0ABW0ZUP5</accession>